<name>A0A7J0C6D1_9ACTN</name>
<proteinExistence type="predicted"/>
<gene>
    <name evidence="2" type="ORF">Sfulv_28000</name>
</gene>
<dbReference type="Proteomes" id="UP000498980">
    <property type="component" value="Unassembled WGS sequence"/>
</dbReference>
<feature type="compositionally biased region" description="Basic residues" evidence="1">
    <location>
        <begin position="60"/>
        <end position="75"/>
    </location>
</feature>
<dbReference type="EMBL" id="BLWC01000001">
    <property type="protein sequence ID" value="GFM97989.1"/>
    <property type="molecule type" value="Genomic_DNA"/>
</dbReference>
<keyword evidence="3" id="KW-1185">Reference proteome</keyword>
<organism evidence="2 3">
    <name type="scientific">Streptomyces fulvorobeus</name>
    <dbReference type="NCBI Taxonomy" id="284028"/>
    <lineage>
        <taxon>Bacteria</taxon>
        <taxon>Bacillati</taxon>
        <taxon>Actinomycetota</taxon>
        <taxon>Actinomycetes</taxon>
        <taxon>Kitasatosporales</taxon>
        <taxon>Streptomycetaceae</taxon>
        <taxon>Streptomyces</taxon>
    </lineage>
</organism>
<comment type="caution">
    <text evidence="2">The sequence shown here is derived from an EMBL/GenBank/DDBJ whole genome shotgun (WGS) entry which is preliminary data.</text>
</comment>
<feature type="region of interest" description="Disordered" evidence="1">
    <location>
        <begin position="50"/>
        <end position="75"/>
    </location>
</feature>
<protein>
    <submittedName>
        <fullName evidence="2">Uncharacterized protein</fullName>
    </submittedName>
</protein>
<sequence>MQASERAEDVLRMYRLARTGGTAELLRRLARRADGWAGLLDSDGTVLHAAAAPGREHSRPRSGKPPRWRRRASPC</sequence>
<evidence type="ECO:0000256" key="1">
    <source>
        <dbReference type="SAM" id="MobiDB-lite"/>
    </source>
</evidence>
<reference evidence="2 3" key="1">
    <citation type="submission" date="2020-05" db="EMBL/GenBank/DDBJ databases">
        <title>Whole genome shotgun sequence of Streptomyces fulvorobeus NBRC 15897.</title>
        <authorList>
            <person name="Komaki H."/>
            <person name="Tamura T."/>
        </authorList>
    </citation>
    <scope>NUCLEOTIDE SEQUENCE [LARGE SCALE GENOMIC DNA]</scope>
    <source>
        <strain evidence="2 3">NBRC 15897</strain>
    </source>
</reference>
<dbReference type="AlphaFoldDB" id="A0A7J0C6D1"/>
<evidence type="ECO:0000313" key="2">
    <source>
        <dbReference type="EMBL" id="GFM97989.1"/>
    </source>
</evidence>
<accession>A0A7J0C6D1</accession>
<evidence type="ECO:0000313" key="3">
    <source>
        <dbReference type="Proteomes" id="UP000498980"/>
    </source>
</evidence>